<evidence type="ECO:0000256" key="6">
    <source>
        <dbReference type="SAM" id="MobiDB-lite"/>
    </source>
</evidence>
<evidence type="ECO:0000256" key="3">
    <source>
        <dbReference type="ARBA" id="ARBA00022749"/>
    </source>
</evidence>
<organism evidence="7">
    <name type="scientific">Oikopleura dioica</name>
    <name type="common">Tunicate</name>
    <dbReference type="NCBI Taxonomy" id="34765"/>
    <lineage>
        <taxon>Eukaryota</taxon>
        <taxon>Metazoa</taxon>
        <taxon>Chordata</taxon>
        <taxon>Tunicata</taxon>
        <taxon>Appendicularia</taxon>
        <taxon>Copelata</taxon>
        <taxon>Oikopleuridae</taxon>
        <taxon>Oikopleura</taxon>
    </lineage>
</organism>
<gene>
    <name evidence="7" type="ORF">GSOID_T00002515001</name>
</gene>
<feature type="region of interest" description="Disordered" evidence="6">
    <location>
        <begin position="21"/>
        <end position="48"/>
    </location>
</feature>
<accession>E4X5V9</accession>
<dbReference type="EMBL" id="FN653026">
    <property type="protein sequence ID" value="CBY07534.1"/>
    <property type="molecule type" value="Genomic_DNA"/>
</dbReference>
<reference evidence="7" key="1">
    <citation type="journal article" date="2010" name="Science">
        <title>Plasticity of animal genome architecture unmasked by rapid evolution of a pelagic tunicate.</title>
        <authorList>
            <person name="Denoeud F."/>
            <person name="Henriet S."/>
            <person name="Mungpakdee S."/>
            <person name="Aury J.M."/>
            <person name="Da Silva C."/>
            <person name="Brinkmann H."/>
            <person name="Mikhaleva J."/>
            <person name="Olsen L.C."/>
            <person name="Jubin C."/>
            <person name="Canestro C."/>
            <person name="Bouquet J.M."/>
            <person name="Danks G."/>
            <person name="Poulain J."/>
            <person name="Campsteijn C."/>
            <person name="Adamski M."/>
            <person name="Cross I."/>
            <person name="Yadetie F."/>
            <person name="Muffato M."/>
            <person name="Louis A."/>
            <person name="Butcher S."/>
            <person name="Tsagkogeorga G."/>
            <person name="Konrad A."/>
            <person name="Singh S."/>
            <person name="Jensen M.F."/>
            <person name="Cong E.H."/>
            <person name="Eikeseth-Otteraa H."/>
            <person name="Noel B."/>
            <person name="Anthouard V."/>
            <person name="Porcel B.M."/>
            <person name="Kachouri-Lafond R."/>
            <person name="Nishino A."/>
            <person name="Ugolini M."/>
            <person name="Chourrout P."/>
            <person name="Nishida H."/>
            <person name="Aasland R."/>
            <person name="Huzurbazar S."/>
            <person name="Westhof E."/>
            <person name="Delsuc F."/>
            <person name="Lehrach H."/>
            <person name="Reinhardt R."/>
            <person name="Weissenbach J."/>
            <person name="Roy S.W."/>
            <person name="Artiguenave F."/>
            <person name="Postlethwait J.H."/>
            <person name="Manak J.R."/>
            <person name="Thompson E.M."/>
            <person name="Jaillon O."/>
            <person name="Du Pasquier L."/>
            <person name="Boudinot P."/>
            <person name="Liberles D.A."/>
            <person name="Volff J.N."/>
            <person name="Philippe H."/>
            <person name="Lenhard B."/>
            <person name="Roest Crollius H."/>
            <person name="Wincker P."/>
            <person name="Chourrout D."/>
        </authorList>
    </citation>
    <scope>NUCLEOTIDE SEQUENCE [LARGE SCALE GENOMIC DNA]</scope>
</reference>
<dbReference type="Gene3D" id="3.30.300.10">
    <property type="match status" value="1"/>
</dbReference>
<dbReference type="GO" id="GO:0003921">
    <property type="term" value="F:GMP synthase activity"/>
    <property type="evidence" value="ECO:0007669"/>
    <property type="project" value="TreeGrafter"/>
</dbReference>
<keyword evidence="3" id="KW-0332">GMP biosynthesis</keyword>
<evidence type="ECO:0000256" key="4">
    <source>
        <dbReference type="ARBA" id="ARBA00022755"/>
    </source>
</evidence>
<evidence type="ECO:0000313" key="8">
    <source>
        <dbReference type="Proteomes" id="UP000001307"/>
    </source>
</evidence>
<evidence type="ECO:0000313" key="7">
    <source>
        <dbReference type="EMBL" id="CBY07534.1"/>
    </source>
</evidence>
<dbReference type="AlphaFoldDB" id="E4X5V9"/>
<dbReference type="PANTHER" id="PTHR11922">
    <property type="entry name" value="GMP SYNTHASE-RELATED"/>
    <property type="match status" value="1"/>
</dbReference>
<dbReference type="Proteomes" id="UP000001307">
    <property type="component" value="Unassembled WGS sequence"/>
</dbReference>
<dbReference type="GO" id="GO:0005829">
    <property type="term" value="C:cytosol"/>
    <property type="evidence" value="ECO:0007669"/>
    <property type="project" value="TreeGrafter"/>
</dbReference>
<keyword evidence="2" id="KW-0547">Nucleotide-binding</keyword>
<evidence type="ECO:0000256" key="2">
    <source>
        <dbReference type="ARBA" id="ARBA00022741"/>
    </source>
</evidence>
<sequence>MSIDRKDVFLAQGTLRPDLSESASATVSSHADDIKTHHNNSPMARKYREDSRFQALDSRFACFARTTSSSKKKKQHDRLEKLTKDAKLYTSILPIRSVGVQGVCRSYLQIVFLAKLIPRICHTINRVCYLMGTPIRDSHFPNDTTPTTLSDYALSQLRECDHRANSILKKHSQVEKLSQMPVVLLPLHFDKFRSQFYFKNLFILFVN</sequence>
<dbReference type="PANTHER" id="PTHR11922:SF2">
    <property type="entry name" value="GMP SYNTHASE [GLUTAMINE-HYDROLYZING]"/>
    <property type="match status" value="1"/>
</dbReference>
<name>E4X5V9_OIKDI</name>
<evidence type="ECO:0000256" key="5">
    <source>
        <dbReference type="ARBA" id="ARBA00022840"/>
    </source>
</evidence>
<dbReference type="GO" id="GO:0005524">
    <property type="term" value="F:ATP binding"/>
    <property type="evidence" value="ECO:0007669"/>
    <property type="project" value="UniProtKB-KW"/>
</dbReference>
<dbReference type="OrthoDB" id="1724632at2759"/>
<dbReference type="Gene3D" id="3.40.50.620">
    <property type="entry name" value="HUPs"/>
    <property type="match status" value="1"/>
</dbReference>
<dbReference type="InterPro" id="IPR014729">
    <property type="entry name" value="Rossmann-like_a/b/a_fold"/>
</dbReference>
<keyword evidence="8" id="KW-1185">Reference proteome</keyword>
<keyword evidence="5" id="KW-0067">ATP-binding</keyword>
<evidence type="ECO:0000256" key="1">
    <source>
        <dbReference type="ARBA" id="ARBA00022598"/>
    </source>
</evidence>
<keyword evidence="4" id="KW-0658">Purine biosynthesis</keyword>
<proteinExistence type="predicted"/>
<protein>
    <submittedName>
        <fullName evidence="7">Uncharacterized protein</fullName>
    </submittedName>
</protein>
<dbReference type="InParanoid" id="E4X5V9"/>
<keyword evidence="1" id="KW-0436">Ligase</keyword>